<sequence>MCKCGKPKGNQTWQSSKYQFKGENWDNSYKICRYFDWKVFLCQILMSSIK</sequence>
<proteinExistence type="predicted"/>
<reference evidence="1" key="2">
    <citation type="journal article" date="2015" name="Data Brief">
        <title>Shoot transcriptome of the giant reed, Arundo donax.</title>
        <authorList>
            <person name="Barrero R.A."/>
            <person name="Guerrero F.D."/>
            <person name="Moolhuijzen P."/>
            <person name="Goolsby J.A."/>
            <person name="Tidwell J."/>
            <person name="Bellgard S.E."/>
            <person name="Bellgard M.I."/>
        </authorList>
    </citation>
    <scope>NUCLEOTIDE SEQUENCE</scope>
    <source>
        <tissue evidence="1">Shoot tissue taken approximately 20 cm above the soil surface</tissue>
    </source>
</reference>
<dbReference type="EMBL" id="GBRH01249121">
    <property type="protein sequence ID" value="JAD48774.1"/>
    <property type="molecule type" value="Transcribed_RNA"/>
</dbReference>
<evidence type="ECO:0000313" key="1">
    <source>
        <dbReference type="EMBL" id="JAD48774.1"/>
    </source>
</evidence>
<protein>
    <submittedName>
        <fullName evidence="1">Uncharacterized protein</fullName>
    </submittedName>
</protein>
<organism evidence="1">
    <name type="scientific">Arundo donax</name>
    <name type="common">Giant reed</name>
    <name type="synonym">Donax arundinaceus</name>
    <dbReference type="NCBI Taxonomy" id="35708"/>
    <lineage>
        <taxon>Eukaryota</taxon>
        <taxon>Viridiplantae</taxon>
        <taxon>Streptophyta</taxon>
        <taxon>Embryophyta</taxon>
        <taxon>Tracheophyta</taxon>
        <taxon>Spermatophyta</taxon>
        <taxon>Magnoliopsida</taxon>
        <taxon>Liliopsida</taxon>
        <taxon>Poales</taxon>
        <taxon>Poaceae</taxon>
        <taxon>PACMAD clade</taxon>
        <taxon>Arundinoideae</taxon>
        <taxon>Arundineae</taxon>
        <taxon>Arundo</taxon>
    </lineage>
</organism>
<reference evidence="1" key="1">
    <citation type="submission" date="2014-09" db="EMBL/GenBank/DDBJ databases">
        <authorList>
            <person name="Magalhaes I.L.F."/>
            <person name="Oliveira U."/>
            <person name="Santos F.R."/>
            <person name="Vidigal T.H.D.A."/>
            <person name="Brescovit A.D."/>
            <person name="Santos A.J."/>
        </authorList>
    </citation>
    <scope>NUCLEOTIDE SEQUENCE</scope>
    <source>
        <tissue evidence="1">Shoot tissue taken approximately 20 cm above the soil surface</tissue>
    </source>
</reference>
<name>A0A0A9AAP8_ARUDO</name>
<dbReference type="AlphaFoldDB" id="A0A0A9AAP8"/>
<accession>A0A0A9AAP8</accession>